<dbReference type="Pfam" id="PF07980">
    <property type="entry name" value="SusD_RagB"/>
    <property type="match status" value="1"/>
</dbReference>
<evidence type="ECO:0000259" key="7">
    <source>
        <dbReference type="Pfam" id="PF07980"/>
    </source>
</evidence>
<feature type="domain" description="RagB/SusD" evidence="7">
    <location>
        <begin position="270"/>
        <end position="530"/>
    </location>
</feature>
<dbReference type="RefSeq" id="WP_144851162.1">
    <property type="nucleotide sequence ID" value="NZ_VMRJ01000005.1"/>
</dbReference>
<dbReference type="InterPro" id="IPR011990">
    <property type="entry name" value="TPR-like_helical_dom_sf"/>
</dbReference>
<evidence type="ECO:0000313" key="10">
    <source>
        <dbReference type="Proteomes" id="UP000317624"/>
    </source>
</evidence>
<dbReference type="InterPro" id="IPR012944">
    <property type="entry name" value="SusD_RagB_dom"/>
</dbReference>
<dbReference type="Proteomes" id="UP000317624">
    <property type="component" value="Unassembled WGS sequence"/>
</dbReference>
<evidence type="ECO:0000256" key="4">
    <source>
        <dbReference type="ARBA" id="ARBA00023136"/>
    </source>
</evidence>
<dbReference type="OrthoDB" id="5694214at2"/>
<accession>A0A558BPC5</accession>
<feature type="region of interest" description="Disordered" evidence="6">
    <location>
        <begin position="280"/>
        <end position="299"/>
    </location>
</feature>
<dbReference type="EMBL" id="VMRJ01000005">
    <property type="protein sequence ID" value="TVT38364.1"/>
    <property type="molecule type" value="Genomic_DNA"/>
</dbReference>
<comment type="caution">
    <text evidence="9">The sequence shown here is derived from an EMBL/GenBank/DDBJ whole genome shotgun (WGS) entry which is preliminary data.</text>
</comment>
<dbReference type="SUPFAM" id="SSF48452">
    <property type="entry name" value="TPR-like"/>
    <property type="match status" value="1"/>
</dbReference>
<proteinExistence type="inferred from homology"/>
<evidence type="ECO:0000256" key="1">
    <source>
        <dbReference type="ARBA" id="ARBA00004442"/>
    </source>
</evidence>
<comment type="similarity">
    <text evidence="2">Belongs to the SusD family.</text>
</comment>
<comment type="subcellular location">
    <subcellularLocation>
        <location evidence="1">Cell outer membrane</location>
    </subcellularLocation>
</comment>
<evidence type="ECO:0000313" key="9">
    <source>
        <dbReference type="EMBL" id="TVT38364.1"/>
    </source>
</evidence>
<dbReference type="CDD" id="cd08977">
    <property type="entry name" value="SusD"/>
    <property type="match status" value="1"/>
</dbReference>
<gene>
    <name evidence="9" type="ORF">FNT36_19400</name>
</gene>
<organism evidence="9 10">
    <name type="scientific">Hymenobacter setariae</name>
    <dbReference type="NCBI Taxonomy" id="2594794"/>
    <lineage>
        <taxon>Bacteria</taxon>
        <taxon>Pseudomonadati</taxon>
        <taxon>Bacteroidota</taxon>
        <taxon>Cytophagia</taxon>
        <taxon>Cytophagales</taxon>
        <taxon>Hymenobacteraceae</taxon>
        <taxon>Hymenobacter</taxon>
    </lineage>
</organism>
<dbReference type="Pfam" id="PF14322">
    <property type="entry name" value="SusD-like_3"/>
    <property type="match status" value="1"/>
</dbReference>
<protein>
    <submittedName>
        <fullName evidence="9">RagB/SusD family nutrient uptake outer membrane protein</fullName>
    </submittedName>
</protein>
<dbReference type="InterPro" id="IPR033985">
    <property type="entry name" value="SusD-like_N"/>
</dbReference>
<dbReference type="Gene3D" id="1.25.40.390">
    <property type="match status" value="1"/>
</dbReference>
<name>A0A558BPC5_9BACT</name>
<feature type="domain" description="SusD-like N-terminal" evidence="8">
    <location>
        <begin position="61"/>
        <end position="229"/>
    </location>
</feature>
<evidence type="ECO:0000256" key="2">
    <source>
        <dbReference type="ARBA" id="ARBA00006275"/>
    </source>
</evidence>
<evidence type="ECO:0000256" key="3">
    <source>
        <dbReference type="ARBA" id="ARBA00022729"/>
    </source>
</evidence>
<evidence type="ECO:0000256" key="5">
    <source>
        <dbReference type="ARBA" id="ARBA00023237"/>
    </source>
</evidence>
<keyword evidence="3" id="KW-0732">Signal</keyword>
<reference evidence="9 10" key="1">
    <citation type="submission" date="2019-07" db="EMBL/GenBank/DDBJ databases">
        <title>Hymenobacter sp. straun FUR1 Genome sequencing and assembly.</title>
        <authorList>
            <person name="Chhetri G."/>
        </authorList>
    </citation>
    <scope>NUCLEOTIDE SEQUENCE [LARGE SCALE GENOMIC DNA]</scope>
    <source>
        <strain evidence="9 10">Fur1</strain>
    </source>
</reference>
<keyword evidence="4" id="KW-0472">Membrane</keyword>
<dbReference type="PROSITE" id="PS51257">
    <property type="entry name" value="PROKAR_LIPOPROTEIN"/>
    <property type="match status" value="1"/>
</dbReference>
<dbReference type="GO" id="GO:0009279">
    <property type="term" value="C:cell outer membrane"/>
    <property type="evidence" value="ECO:0007669"/>
    <property type="project" value="UniProtKB-SubCell"/>
</dbReference>
<sequence>MKFFNLKLLGLAGGLLLGATSCQKDILDQPNPNLATTASFWQNSDDATKGVLAAYSGLQQLGTYRRWLNFALDIRDDEGFSQSPWNELRDFNRFIIGNYDFEVNLTIYRDHYRALSRCNQVIDNVPGIASMQATPQGVTLQKQIVAEAKFLRALYYYNLVSLYGRVPLVLNQVTNLGAIPAQATDEAQVWNQVYTDLLAAIPDLPATYSGNDVGRATKGAAQTLLGKAYMQNKRWADASTQFSAVIDSKVYKLTDAYVDNFRHTTENNSESIFEVQFTDAKRGGNDGDDATSSEGGQRSQFFGVPGFGFNDGEVRPWVVNEFLKEPTPAGQRDPRLAATVFYNRFDQTQFPTALPVDNDRGVYGQGNFETRYASDARNLGRVYWRKYQTDYYRQFEDFDSPINQRVMRYADVLLLQAEALNEQGQTSVAVPLINQVRQRASTGLAPLAPSSFTQATLRTQLMHERVTELTGEGTRWFDLQRWGYFDTQAGISSLAAHDADYSNFTLNKSRLLPIPQTDVDLARLTQNTGW</sequence>
<keyword evidence="10" id="KW-1185">Reference proteome</keyword>
<evidence type="ECO:0000256" key="6">
    <source>
        <dbReference type="SAM" id="MobiDB-lite"/>
    </source>
</evidence>
<keyword evidence="5" id="KW-0998">Cell outer membrane</keyword>
<dbReference type="AlphaFoldDB" id="A0A558BPC5"/>
<evidence type="ECO:0000259" key="8">
    <source>
        <dbReference type="Pfam" id="PF14322"/>
    </source>
</evidence>